<protein>
    <recommendedName>
        <fullName evidence="2">CRAL-TRIO domain-containing protein</fullName>
    </recommendedName>
</protein>
<dbReference type="CDD" id="cd00170">
    <property type="entry name" value="SEC14"/>
    <property type="match status" value="1"/>
</dbReference>
<evidence type="ECO:0000313" key="3">
    <source>
        <dbReference type="EMBL" id="CAD8548154.1"/>
    </source>
</evidence>
<sequence>MLPPLLVEGILLAQIALLVLLHKALCQIQGQLAAKLETTVAATTMPNPTAPHVVAARIVDGGAPTTSARLRSGTIEGVQPPIVRTNLEEAPAIAHKLPPAASRPTVATLLPEVVKPGWSAAEECLPFCDEEMEIVRKLYQWLGGERVHQTPRDLLACFVRGYAYRADWAEASCAFLDRALTWRAQCGADQMCMQEPPPRRSLFESLVRSAPIGFDKEGHPLILERFGAVEPAKLLSSFDEASFLRHQTYSREASRLYAAANSARRRKRLYKSVAVVDMRGLSMSHVNRQMLKLMQNMYALFGWHYPESIHKFYVINAPWIFRTLWAGVKVWMHPITVRKFDILGSDYMDDFAKAGVQLTGGVIPEQLSGWWEQVRELQQAHDLSQLNHCGGFIPEADECELARLATALT</sequence>
<dbReference type="PROSITE" id="PS50191">
    <property type="entry name" value="CRAL_TRIO"/>
    <property type="match status" value="1"/>
</dbReference>
<dbReference type="InterPro" id="IPR001251">
    <property type="entry name" value="CRAL-TRIO_dom"/>
</dbReference>
<reference evidence="3" key="1">
    <citation type="submission" date="2021-01" db="EMBL/GenBank/DDBJ databases">
        <authorList>
            <person name="Corre E."/>
            <person name="Pelletier E."/>
            <person name="Niang G."/>
            <person name="Scheremetjew M."/>
            <person name="Finn R."/>
            <person name="Kale V."/>
            <person name="Holt S."/>
            <person name="Cochrane G."/>
            <person name="Meng A."/>
            <person name="Brown T."/>
            <person name="Cohen L."/>
        </authorList>
    </citation>
    <scope>NUCLEOTIDE SEQUENCE</scope>
    <source>
        <strain evidence="3">RCC1130</strain>
    </source>
</reference>
<dbReference type="InterPro" id="IPR036865">
    <property type="entry name" value="CRAL-TRIO_dom_sf"/>
</dbReference>
<feature type="domain" description="CRAL-TRIO" evidence="2">
    <location>
        <begin position="199"/>
        <end position="369"/>
    </location>
</feature>
<evidence type="ECO:0000256" key="1">
    <source>
        <dbReference type="SAM" id="SignalP"/>
    </source>
</evidence>
<dbReference type="Pfam" id="PF00650">
    <property type="entry name" value="CRAL_TRIO"/>
    <property type="match status" value="1"/>
</dbReference>
<name>A0A7S0JEH8_9EUKA</name>
<keyword evidence="1" id="KW-0732">Signal</keyword>
<dbReference type="PANTHER" id="PTHR45657:SF1">
    <property type="entry name" value="CRAL-TRIO DOMAIN-CONTAINING PROTEIN YKL091C-RELATED"/>
    <property type="match status" value="1"/>
</dbReference>
<dbReference type="EMBL" id="HBER01046751">
    <property type="protein sequence ID" value="CAD8548154.1"/>
    <property type="molecule type" value="Transcribed_RNA"/>
</dbReference>
<proteinExistence type="predicted"/>
<dbReference type="SMART" id="SM00516">
    <property type="entry name" value="SEC14"/>
    <property type="match status" value="1"/>
</dbReference>
<dbReference type="AlphaFoldDB" id="A0A7S0JEH8"/>
<evidence type="ECO:0000259" key="2">
    <source>
        <dbReference type="PROSITE" id="PS50191"/>
    </source>
</evidence>
<dbReference type="Gene3D" id="3.40.525.10">
    <property type="entry name" value="CRAL-TRIO lipid binding domain"/>
    <property type="match status" value="1"/>
</dbReference>
<gene>
    <name evidence="3" type="ORF">CLEP1334_LOCUS23444</name>
</gene>
<dbReference type="PANTHER" id="PTHR45657">
    <property type="entry name" value="CRAL-TRIO DOMAIN-CONTAINING PROTEIN YKL091C-RELATED"/>
    <property type="match status" value="1"/>
</dbReference>
<feature type="chain" id="PRO_5031504116" description="CRAL-TRIO domain-containing protein" evidence="1">
    <location>
        <begin position="27"/>
        <end position="409"/>
    </location>
</feature>
<feature type="signal peptide" evidence="1">
    <location>
        <begin position="1"/>
        <end position="26"/>
    </location>
</feature>
<accession>A0A7S0JEH8</accession>
<organism evidence="3">
    <name type="scientific">Calcidiscus leptoporus</name>
    <dbReference type="NCBI Taxonomy" id="127549"/>
    <lineage>
        <taxon>Eukaryota</taxon>
        <taxon>Haptista</taxon>
        <taxon>Haptophyta</taxon>
        <taxon>Prymnesiophyceae</taxon>
        <taxon>Coccolithales</taxon>
        <taxon>Calcidiscaceae</taxon>
        <taxon>Calcidiscus</taxon>
    </lineage>
</organism>
<dbReference type="SUPFAM" id="SSF52087">
    <property type="entry name" value="CRAL/TRIO domain"/>
    <property type="match status" value="1"/>
</dbReference>
<dbReference type="InterPro" id="IPR051026">
    <property type="entry name" value="PI/PC_transfer"/>
</dbReference>